<feature type="transmembrane region" description="Helical" evidence="8">
    <location>
        <begin position="135"/>
        <end position="159"/>
    </location>
</feature>
<dbReference type="PANTHER" id="PTHR34979:SF1">
    <property type="entry name" value="INNER MEMBRANE PROTEIN YGAZ"/>
    <property type="match status" value="1"/>
</dbReference>
<dbReference type="Proteomes" id="UP000220836">
    <property type="component" value="Unassembled WGS sequence"/>
</dbReference>
<reference evidence="9 10" key="1">
    <citation type="submission" date="2017-05" db="EMBL/GenBank/DDBJ databases">
        <authorList>
            <person name="Song R."/>
            <person name="Chenine A.L."/>
            <person name="Ruprecht R.M."/>
        </authorList>
    </citation>
    <scope>NUCLEOTIDE SEQUENCE [LARGE SCALE GENOMIC DNA]</scope>
    <source>
        <strain evidence="9 10">CECT 8663</strain>
    </source>
</reference>
<name>A0A238L1V4_9RHOB</name>
<keyword evidence="5 8" id="KW-0812">Transmembrane</keyword>
<dbReference type="EMBL" id="FXYH01000019">
    <property type="protein sequence ID" value="SMX48928.1"/>
    <property type="molecule type" value="Genomic_DNA"/>
</dbReference>
<comment type="similarity">
    <text evidence="2">Belongs to the AzlC family.</text>
</comment>
<feature type="transmembrane region" description="Helical" evidence="8">
    <location>
        <begin position="171"/>
        <end position="187"/>
    </location>
</feature>
<keyword evidence="3" id="KW-0813">Transport</keyword>
<dbReference type="GO" id="GO:1903785">
    <property type="term" value="P:L-valine transmembrane transport"/>
    <property type="evidence" value="ECO:0007669"/>
    <property type="project" value="TreeGrafter"/>
</dbReference>
<evidence type="ECO:0000256" key="5">
    <source>
        <dbReference type="ARBA" id="ARBA00022692"/>
    </source>
</evidence>
<dbReference type="OrthoDB" id="3579489at2"/>
<dbReference type="AlphaFoldDB" id="A0A238L1V4"/>
<dbReference type="Pfam" id="PF03591">
    <property type="entry name" value="AzlC"/>
    <property type="match status" value="1"/>
</dbReference>
<feature type="transmembrane region" description="Helical" evidence="8">
    <location>
        <begin position="105"/>
        <end position="123"/>
    </location>
</feature>
<dbReference type="GO" id="GO:0005886">
    <property type="term" value="C:plasma membrane"/>
    <property type="evidence" value="ECO:0007669"/>
    <property type="project" value="UniProtKB-SubCell"/>
</dbReference>
<evidence type="ECO:0000256" key="3">
    <source>
        <dbReference type="ARBA" id="ARBA00022448"/>
    </source>
</evidence>
<keyword evidence="6 8" id="KW-1133">Transmembrane helix</keyword>
<proteinExistence type="inferred from homology"/>
<organism evidence="9 10">
    <name type="scientific">Pelagimonas varians</name>
    <dbReference type="NCBI Taxonomy" id="696760"/>
    <lineage>
        <taxon>Bacteria</taxon>
        <taxon>Pseudomonadati</taxon>
        <taxon>Pseudomonadota</taxon>
        <taxon>Alphaproteobacteria</taxon>
        <taxon>Rhodobacterales</taxon>
        <taxon>Roseobacteraceae</taxon>
        <taxon>Pelagimonas</taxon>
    </lineage>
</organism>
<protein>
    <submittedName>
        <fullName evidence="9">Inner membrane protein YgaZ</fullName>
    </submittedName>
</protein>
<evidence type="ECO:0000256" key="7">
    <source>
        <dbReference type="ARBA" id="ARBA00023136"/>
    </source>
</evidence>
<evidence type="ECO:0000256" key="1">
    <source>
        <dbReference type="ARBA" id="ARBA00004651"/>
    </source>
</evidence>
<accession>A0A238L1V4</accession>
<evidence type="ECO:0000313" key="10">
    <source>
        <dbReference type="Proteomes" id="UP000220836"/>
    </source>
</evidence>
<feature type="transmembrane region" description="Helical" evidence="8">
    <location>
        <begin position="71"/>
        <end position="93"/>
    </location>
</feature>
<evidence type="ECO:0000313" key="9">
    <source>
        <dbReference type="EMBL" id="SMX48928.1"/>
    </source>
</evidence>
<feature type="transmembrane region" description="Helical" evidence="8">
    <location>
        <begin position="199"/>
        <end position="223"/>
    </location>
</feature>
<keyword evidence="4" id="KW-1003">Cell membrane</keyword>
<evidence type="ECO:0000256" key="2">
    <source>
        <dbReference type="ARBA" id="ARBA00010735"/>
    </source>
</evidence>
<feature type="transmembrane region" description="Helical" evidence="8">
    <location>
        <begin position="45"/>
        <end position="64"/>
    </location>
</feature>
<evidence type="ECO:0000256" key="8">
    <source>
        <dbReference type="SAM" id="Phobius"/>
    </source>
</evidence>
<dbReference type="PANTHER" id="PTHR34979">
    <property type="entry name" value="INNER MEMBRANE PROTEIN YGAZ"/>
    <property type="match status" value="1"/>
</dbReference>
<keyword evidence="10" id="KW-1185">Reference proteome</keyword>
<gene>
    <name evidence="9" type="primary">ygaZ_2</name>
    <name evidence="9" type="ORF">PEV8663_04018</name>
</gene>
<sequence>MARSDVMSSYWRGFRDGMPFFLVIAPFATLFGVLATESGLSVFETVAFSVAVIAGSAQFAALQLMNENAPLLVVIVSALIVNLRMAMYSAALVPYLGPLPLWKRVIAAYFIVDVTYAASAIDYEKHPDENVSQKFAYFMGVMTPVCPLWYVFAALGAFLGASIPSENGLDFALPIAFIAMVAPALRTKAHQGAAMTSCLLALGLIWVPFNLGLIFASLGGMAVGAEMERRGLL</sequence>
<keyword evidence="7 8" id="KW-0472">Membrane</keyword>
<evidence type="ECO:0000256" key="4">
    <source>
        <dbReference type="ARBA" id="ARBA00022475"/>
    </source>
</evidence>
<dbReference type="RefSeq" id="WP_097806451.1">
    <property type="nucleotide sequence ID" value="NZ_FXYH01000019.1"/>
</dbReference>
<dbReference type="InterPro" id="IPR011606">
    <property type="entry name" value="Brnchd-chn_aa_trnsp_permease"/>
</dbReference>
<comment type="subcellular location">
    <subcellularLocation>
        <location evidence="1">Cell membrane</location>
        <topology evidence="1">Multi-pass membrane protein</topology>
    </subcellularLocation>
</comment>
<evidence type="ECO:0000256" key="6">
    <source>
        <dbReference type="ARBA" id="ARBA00022989"/>
    </source>
</evidence>